<sequence>MSTPLRFSSSDNTIRPSLAGPPRSGRKLSLTCKAVCADMAPPLSVDQRGSLYEVLRVKRNASLTEIKTAYRSLAKLYHPDAVVVSETGAAESDGRDFIEIHNAYATLSDPTARAMYDQSLGSRRRPFGYGGDGGYVYASGFYPTRNWETDQCW</sequence>
<evidence type="ECO:0000313" key="1">
    <source>
        <dbReference type="EMBL" id="KAH7861546.1"/>
    </source>
</evidence>
<dbReference type="Proteomes" id="UP000828048">
    <property type="component" value="Chromosome 4"/>
</dbReference>
<organism evidence="1 2">
    <name type="scientific">Vaccinium darrowii</name>
    <dbReference type="NCBI Taxonomy" id="229202"/>
    <lineage>
        <taxon>Eukaryota</taxon>
        <taxon>Viridiplantae</taxon>
        <taxon>Streptophyta</taxon>
        <taxon>Embryophyta</taxon>
        <taxon>Tracheophyta</taxon>
        <taxon>Spermatophyta</taxon>
        <taxon>Magnoliopsida</taxon>
        <taxon>eudicotyledons</taxon>
        <taxon>Gunneridae</taxon>
        <taxon>Pentapetalae</taxon>
        <taxon>asterids</taxon>
        <taxon>Ericales</taxon>
        <taxon>Ericaceae</taxon>
        <taxon>Vaccinioideae</taxon>
        <taxon>Vaccinieae</taxon>
        <taxon>Vaccinium</taxon>
    </lineage>
</organism>
<reference evidence="1 2" key="1">
    <citation type="journal article" date="2021" name="Hortic Res">
        <title>High-quality reference genome and annotation aids understanding of berry development for evergreen blueberry (Vaccinium darrowii).</title>
        <authorList>
            <person name="Yu J."/>
            <person name="Hulse-Kemp A.M."/>
            <person name="Babiker E."/>
            <person name="Staton M."/>
        </authorList>
    </citation>
    <scope>NUCLEOTIDE SEQUENCE [LARGE SCALE GENOMIC DNA]</scope>
    <source>
        <strain evidence="2">cv. NJ 8807/NJ 8810</strain>
        <tissue evidence="1">Young leaf</tissue>
    </source>
</reference>
<proteinExistence type="predicted"/>
<dbReference type="EMBL" id="CM037154">
    <property type="protein sequence ID" value="KAH7861546.1"/>
    <property type="molecule type" value="Genomic_DNA"/>
</dbReference>
<gene>
    <name evidence="1" type="ORF">Vadar_027570</name>
</gene>
<accession>A0ACB7Z7A4</accession>
<name>A0ACB7Z7A4_9ERIC</name>
<evidence type="ECO:0000313" key="2">
    <source>
        <dbReference type="Proteomes" id="UP000828048"/>
    </source>
</evidence>
<protein>
    <submittedName>
        <fullName evidence="1">Uncharacterized protein</fullName>
    </submittedName>
</protein>
<keyword evidence="2" id="KW-1185">Reference proteome</keyword>
<comment type="caution">
    <text evidence="1">The sequence shown here is derived from an EMBL/GenBank/DDBJ whole genome shotgun (WGS) entry which is preliminary data.</text>
</comment>